<dbReference type="InterPro" id="IPR009057">
    <property type="entry name" value="Homeodomain-like_sf"/>
</dbReference>
<evidence type="ECO:0000256" key="1">
    <source>
        <dbReference type="ARBA" id="ARBA00023015"/>
    </source>
</evidence>
<organism evidence="6 7">
    <name type="scientific">Nonomuraea rosea</name>
    <dbReference type="NCBI Taxonomy" id="638574"/>
    <lineage>
        <taxon>Bacteria</taxon>
        <taxon>Bacillati</taxon>
        <taxon>Actinomycetota</taxon>
        <taxon>Actinomycetes</taxon>
        <taxon>Streptosporangiales</taxon>
        <taxon>Streptosporangiaceae</taxon>
        <taxon>Nonomuraea</taxon>
    </lineage>
</organism>
<dbReference type="InterPro" id="IPR023772">
    <property type="entry name" value="DNA-bd_HTH_TetR-type_CS"/>
</dbReference>
<feature type="DNA-binding region" description="H-T-H motif" evidence="4">
    <location>
        <begin position="33"/>
        <end position="52"/>
    </location>
</feature>
<comment type="caution">
    <text evidence="6">The sequence shown here is derived from an EMBL/GenBank/DDBJ whole genome shotgun (WGS) entry which is preliminary data.</text>
</comment>
<name>A0ABP6WS29_9ACTN</name>
<feature type="domain" description="HTH tetR-type" evidence="5">
    <location>
        <begin position="10"/>
        <end position="70"/>
    </location>
</feature>
<dbReference type="PANTHER" id="PTHR30055:SF238">
    <property type="entry name" value="MYCOFACTOCIN BIOSYNTHESIS TRANSCRIPTIONAL REGULATOR MFTR-RELATED"/>
    <property type="match status" value="1"/>
</dbReference>
<dbReference type="InterPro" id="IPR050109">
    <property type="entry name" value="HTH-type_TetR-like_transc_reg"/>
</dbReference>
<sequence>MVGLRERKKERTRRALIEGALRLFDEKGFEETTLAEIAAEADVSTRTFFSYFASKEDVVFYDMDERMELMFSALARRDPGVPPGELLITIIDDILVQAATQEGLTYENTELRVRLILTEPTLQGRALQLLFSSQLRLAQALHEAYADRLTLTDSAAAVGALIGAVKLAVMSGIEHERSLDELWARARRAAEVVQSGLRSLG</sequence>
<proteinExistence type="predicted"/>
<dbReference type="InterPro" id="IPR001647">
    <property type="entry name" value="HTH_TetR"/>
</dbReference>
<evidence type="ECO:0000256" key="2">
    <source>
        <dbReference type="ARBA" id="ARBA00023125"/>
    </source>
</evidence>
<dbReference type="PANTHER" id="PTHR30055">
    <property type="entry name" value="HTH-TYPE TRANSCRIPTIONAL REGULATOR RUTR"/>
    <property type="match status" value="1"/>
</dbReference>
<reference evidence="7" key="1">
    <citation type="journal article" date="2019" name="Int. J. Syst. Evol. Microbiol.">
        <title>The Global Catalogue of Microorganisms (GCM) 10K type strain sequencing project: providing services to taxonomists for standard genome sequencing and annotation.</title>
        <authorList>
            <consortium name="The Broad Institute Genomics Platform"/>
            <consortium name="The Broad Institute Genome Sequencing Center for Infectious Disease"/>
            <person name="Wu L."/>
            <person name="Ma J."/>
        </authorList>
    </citation>
    <scope>NUCLEOTIDE SEQUENCE [LARGE SCALE GENOMIC DNA]</scope>
    <source>
        <strain evidence="7">JCM 17326</strain>
    </source>
</reference>
<dbReference type="EMBL" id="BAABDQ010000007">
    <property type="protein sequence ID" value="GAA3555662.1"/>
    <property type="molecule type" value="Genomic_DNA"/>
</dbReference>
<accession>A0ABP6WS29</accession>
<keyword evidence="7" id="KW-1185">Reference proteome</keyword>
<evidence type="ECO:0000259" key="5">
    <source>
        <dbReference type="PROSITE" id="PS50977"/>
    </source>
</evidence>
<evidence type="ECO:0000256" key="4">
    <source>
        <dbReference type="PROSITE-ProRule" id="PRU00335"/>
    </source>
</evidence>
<evidence type="ECO:0000313" key="7">
    <source>
        <dbReference type="Proteomes" id="UP001500630"/>
    </source>
</evidence>
<dbReference type="PROSITE" id="PS50977">
    <property type="entry name" value="HTH_TETR_2"/>
    <property type="match status" value="1"/>
</dbReference>
<gene>
    <name evidence="6" type="ORF">GCM10022419_040110</name>
</gene>
<dbReference type="RefSeq" id="WP_345563738.1">
    <property type="nucleotide sequence ID" value="NZ_BAABDQ010000007.1"/>
</dbReference>
<dbReference type="PRINTS" id="PR00455">
    <property type="entry name" value="HTHTETR"/>
</dbReference>
<dbReference type="Gene3D" id="1.10.357.10">
    <property type="entry name" value="Tetracycline Repressor, domain 2"/>
    <property type="match status" value="1"/>
</dbReference>
<keyword evidence="1" id="KW-0805">Transcription regulation</keyword>
<evidence type="ECO:0000256" key="3">
    <source>
        <dbReference type="ARBA" id="ARBA00023163"/>
    </source>
</evidence>
<dbReference type="Proteomes" id="UP001500630">
    <property type="component" value="Unassembled WGS sequence"/>
</dbReference>
<dbReference type="SUPFAM" id="SSF46689">
    <property type="entry name" value="Homeodomain-like"/>
    <property type="match status" value="1"/>
</dbReference>
<evidence type="ECO:0000313" key="6">
    <source>
        <dbReference type="EMBL" id="GAA3555662.1"/>
    </source>
</evidence>
<protein>
    <submittedName>
        <fullName evidence="6">TetR family transcriptional regulator</fullName>
    </submittedName>
</protein>
<dbReference type="Pfam" id="PF00440">
    <property type="entry name" value="TetR_N"/>
    <property type="match status" value="1"/>
</dbReference>
<keyword evidence="3" id="KW-0804">Transcription</keyword>
<dbReference type="PROSITE" id="PS01081">
    <property type="entry name" value="HTH_TETR_1"/>
    <property type="match status" value="1"/>
</dbReference>
<keyword evidence="2 4" id="KW-0238">DNA-binding</keyword>